<keyword evidence="4" id="KW-0997">Cell inner membrane</keyword>
<evidence type="ECO:0000256" key="9">
    <source>
        <dbReference type="ARBA" id="ARBA00037230"/>
    </source>
</evidence>
<dbReference type="Pfam" id="PF01578">
    <property type="entry name" value="Cytochrom_C_asm"/>
    <property type="match status" value="1"/>
</dbReference>
<evidence type="ECO:0000256" key="3">
    <source>
        <dbReference type="ARBA" id="ARBA00022475"/>
    </source>
</evidence>
<dbReference type="EMBL" id="RJVQ01000002">
    <property type="protein sequence ID" value="RQW64168.1"/>
    <property type="molecule type" value="Genomic_DNA"/>
</dbReference>
<dbReference type="NCBIfam" id="TIGR00353">
    <property type="entry name" value="nrfE"/>
    <property type="match status" value="1"/>
</dbReference>
<evidence type="ECO:0000256" key="10">
    <source>
        <dbReference type="SAM" id="Phobius"/>
    </source>
</evidence>
<dbReference type="NCBIfam" id="NF007691">
    <property type="entry name" value="PRK10369.1"/>
    <property type="match status" value="1"/>
</dbReference>
<dbReference type="GO" id="GO:0016829">
    <property type="term" value="F:lyase activity"/>
    <property type="evidence" value="ECO:0007669"/>
    <property type="project" value="UniProtKB-KW"/>
</dbReference>
<dbReference type="Proteomes" id="UP000281112">
    <property type="component" value="Unassembled WGS sequence"/>
</dbReference>
<evidence type="ECO:0000313" key="13">
    <source>
        <dbReference type="EMBL" id="RQW64168.1"/>
    </source>
</evidence>
<gene>
    <name evidence="13" type="ORF">EES38_06145</name>
</gene>
<dbReference type="Pfam" id="PF16327">
    <property type="entry name" value="CcmF_C"/>
    <property type="match status" value="1"/>
</dbReference>
<feature type="transmembrane region" description="Helical" evidence="10">
    <location>
        <begin position="618"/>
        <end position="637"/>
    </location>
</feature>
<feature type="transmembrane region" description="Helical" evidence="10">
    <location>
        <begin position="250"/>
        <end position="267"/>
    </location>
</feature>
<dbReference type="GO" id="GO:0017004">
    <property type="term" value="P:cytochrome complex assembly"/>
    <property type="evidence" value="ECO:0007669"/>
    <property type="project" value="UniProtKB-KW"/>
</dbReference>
<feature type="transmembrane region" description="Helical" evidence="10">
    <location>
        <begin position="426"/>
        <end position="444"/>
    </location>
</feature>
<dbReference type="InterPro" id="IPR032523">
    <property type="entry name" value="CcmF_C"/>
</dbReference>
<evidence type="ECO:0000256" key="6">
    <source>
        <dbReference type="ARBA" id="ARBA00022748"/>
    </source>
</evidence>
<accession>A0A3N9TIM4</accession>
<comment type="caution">
    <text evidence="13">The sequence shown here is derived from an EMBL/GenBank/DDBJ whole genome shotgun (WGS) entry which is preliminary data.</text>
</comment>
<evidence type="ECO:0000256" key="8">
    <source>
        <dbReference type="ARBA" id="ARBA00023136"/>
    </source>
</evidence>
<evidence type="ECO:0000259" key="12">
    <source>
        <dbReference type="Pfam" id="PF16327"/>
    </source>
</evidence>
<dbReference type="InterPro" id="IPR003568">
    <property type="entry name" value="Cyt_c_biogenesis_CcmF"/>
</dbReference>
<evidence type="ECO:0000313" key="14">
    <source>
        <dbReference type="Proteomes" id="UP000281112"/>
    </source>
</evidence>
<feature type="transmembrane region" description="Helical" evidence="10">
    <location>
        <begin position="178"/>
        <end position="198"/>
    </location>
</feature>
<feature type="domain" description="Cytochrome c assembly protein" evidence="11">
    <location>
        <begin position="89"/>
        <end position="296"/>
    </location>
</feature>
<feature type="transmembrane region" description="Helical" evidence="10">
    <location>
        <begin position="353"/>
        <end position="374"/>
    </location>
</feature>
<comment type="similarity">
    <text evidence="2">Belongs to the CcmF/CycK/Ccl1/NrfE/CcsA family.</text>
</comment>
<evidence type="ECO:0000259" key="11">
    <source>
        <dbReference type="Pfam" id="PF01578"/>
    </source>
</evidence>
<keyword evidence="8 10" id="KW-0472">Membrane</keyword>
<feature type="transmembrane region" description="Helical" evidence="10">
    <location>
        <begin position="394"/>
        <end position="414"/>
    </location>
</feature>
<feature type="transmembrane region" description="Helical" evidence="10">
    <location>
        <begin position="450"/>
        <end position="472"/>
    </location>
</feature>
<evidence type="ECO:0000256" key="7">
    <source>
        <dbReference type="ARBA" id="ARBA00022989"/>
    </source>
</evidence>
<dbReference type="InterPro" id="IPR003567">
    <property type="entry name" value="Cyt_c_biogenesis"/>
</dbReference>
<evidence type="ECO:0000256" key="5">
    <source>
        <dbReference type="ARBA" id="ARBA00022692"/>
    </source>
</evidence>
<feature type="transmembrane region" description="Helical" evidence="10">
    <location>
        <begin position="493"/>
        <end position="512"/>
    </location>
</feature>
<dbReference type="InterPro" id="IPR002541">
    <property type="entry name" value="Cyt_c_assembly"/>
</dbReference>
<feature type="transmembrane region" description="Helical" evidence="10">
    <location>
        <begin position="125"/>
        <end position="142"/>
    </location>
</feature>
<dbReference type="GO" id="GO:0020037">
    <property type="term" value="F:heme binding"/>
    <property type="evidence" value="ECO:0007669"/>
    <property type="project" value="InterPro"/>
</dbReference>
<keyword evidence="6" id="KW-0201">Cytochrome c-type biogenesis</keyword>
<dbReference type="PANTHER" id="PTHR43653">
    <property type="entry name" value="CYTOCHROME C ASSEMBLY PROTEIN-RELATED"/>
    <property type="match status" value="1"/>
</dbReference>
<reference evidence="13 14" key="1">
    <citation type="submission" date="2018-11" db="EMBL/GenBank/DDBJ databases">
        <title>Vibrio LJC006 sp. nov., isolated from seawater during the bloom of the enteromorpha.</title>
        <authorList>
            <person name="Liang J."/>
        </authorList>
    </citation>
    <scope>NUCLEOTIDE SEQUENCE [LARGE SCALE GENOMIC DNA]</scope>
    <source>
        <strain evidence="13 14">LJC006</strain>
    </source>
</reference>
<feature type="transmembrane region" description="Helical" evidence="10">
    <location>
        <begin position="6"/>
        <end position="27"/>
    </location>
</feature>
<evidence type="ECO:0000256" key="4">
    <source>
        <dbReference type="ARBA" id="ARBA00022519"/>
    </source>
</evidence>
<keyword evidence="3" id="KW-1003">Cell membrane</keyword>
<feature type="domain" description="Cytochrome c-type biogenesis protein CcmF C-terminal" evidence="12">
    <location>
        <begin position="316"/>
        <end position="640"/>
    </location>
</feature>
<feature type="transmembrane region" description="Helical" evidence="10">
    <location>
        <begin position="39"/>
        <end position="62"/>
    </location>
</feature>
<name>A0A3N9TIM4_9VIBR</name>
<keyword evidence="7 10" id="KW-1133">Transmembrane helix</keyword>
<feature type="transmembrane region" description="Helical" evidence="10">
    <location>
        <begin position="313"/>
        <end position="332"/>
    </location>
</feature>
<dbReference type="RefSeq" id="WP_124936287.1">
    <property type="nucleotide sequence ID" value="NZ_RJVQ01000002.1"/>
</dbReference>
<proteinExistence type="inferred from homology"/>
<comment type="subcellular location">
    <subcellularLocation>
        <location evidence="1">Cell inner membrane</location>
        <topology evidence="1">Multi-pass membrane protein</topology>
    </subcellularLocation>
</comment>
<dbReference type="PANTHER" id="PTHR43653:SF1">
    <property type="entry name" value="CYTOCHROME C-TYPE BIOGENESIS PROTEIN CCMF"/>
    <property type="match status" value="1"/>
</dbReference>
<dbReference type="GO" id="GO:0005886">
    <property type="term" value="C:plasma membrane"/>
    <property type="evidence" value="ECO:0007669"/>
    <property type="project" value="UniProtKB-SubCell"/>
</dbReference>
<comment type="function">
    <text evidence="9">Required for the biogenesis of c-type cytochromes. Possible subunit of a heme lyase.</text>
</comment>
<dbReference type="PRINTS" id="PR01410">
    <property type="entry name" value="CCBIOGENESIS"/>
</dbReference>
<evidence type="ECO:0000256" key="2">
    <source>
        <dbReference type="ARBA" id="ARBA00009186"/>
    </source>
</evidence>
<feature type="transmembrane region" description="Helical" evidence="10">
    <location>
        <begin position="210"/>
        <end position="230"/>
    </location>
</feature>
<dbReference type="PRINTS" id="PR01411">
    <property type="entry name" value="CCMFBIOGNSIS"/>
</dbReference>
<protein>
    <submittedName>
        <fullName evidence="13">Heme lyase CcmF/NrfE family subunit</fullName>
    </submittedName>
</protein>
<dbReference type="AlphaFoldDB" id="A0A3N9TIM4"/>
<evidence type="ECO:0000256" key="1">
    <source>
        <dbReference type="ARBA" id="ARBA00004429"/>
    </source>
</evidence>
<organism evidence="13 14">
    <name type="scientific">Vibrio viridaestus</name>
    <dbReference type="NCBI Taxonomy" id="2487322"/>
    <lineage>
        <taxon>Bacteria</taxon>
        <taxon>Pseudomonadati</taxon>
        <taxon>Pseudomonadota</taxon>
        <taxon>Gammaproteobacteria</taxon>
        <taxon>Vibrionales</taxon>
        <taxon>Vibrionaceae</taxon>
        <taxon>Vibrio</taxon>
    </lineage>
</organism>
<dbReference type="GO" id="GO:0015232">
    <property type="term" value="F:heme transmembrane transporter activity"/>
    <property type="evidence" value="ECO:0007669"/>
    <property type="project" value="InterPro"/>
</dbReference>
<feature type="transmembrane region" description="Helical" evidence="10">
    <location>
        <begin position="96"/>
        <end position="113"/>
    </location>
</feature>
<keyword evidence="13" id="KW-0456">Lyase</keyword>
<sequence length="651" mass="73159">MIIELGHFSVTLALALAMLLFVLPLWGAQTGSYRLVATAKPLTIGVFIFILLGFASLLWAFYTNDFTVTYVASNSNSHLPWYYRLTAIWGGHEGSLMLWVLIQSVWALGVAVFSRKMPIESVGRVLAILGAVMAGFLLFILLTSNPFLRTLPIFPVDGRDLNPLLQDPGLIIHPPMLYMGYVGFSVAFAFAIASLISGQLDSAWARWSRPWTAAAWLFLTFGITLGSWWAYYELGWGGWWFWDPVENASLMPWLSGTALLHSLAVTEKRSTFKVWTVLLAITTFSLSLLGTFLVRSGVLVSVHAFASDPKRGLFILIFLAVVIGSSLLLYAFRASSIRSKTRYELISRENSLLLNNVVLMAALVVVFTGTLLPLVHKQLGLGSISIGAPFFNMLFMWLAIPFAVVLGVAPLIKWRRDNLKAYWKPIITTAVLSAVLLVLCLQLSDLSFVWYAQLGWWLALWIVGLHAYETYLRATYRERPLLAGLRALSKSHWAMVLAHIGFAVTLIGISMVQNYSVEKDVRLEPGQHYNVAGYDFLFKGVRNGIGPNYQAFIGEFEVKRDGKLISYLSPEKRYYPVARSMMTETAIDKGIFRDLYVAMGEQLDNSDAWAVRVYYKPFIRWIWFGGLLMVFGGILSISDKRYRFFNKVLAK</sequence>
<keyword evidence="14" id="KW-1185">Reference proteome</keyword>
<feature type="transmembrane region" description="Helical" evidence="10">
    <location>
        <begin position="274"/>
        <end position="293"/>
    </location>
</feature>
<keyword evidence="5 10" id="KW-0812">Transmembrane</keyword>
<dbReference type="OrthoDB" id="9761451at2"/>